<dbReference type="PANTHER" id="PTHR46601:SF1">
    <property type="entry name" value="ADF-H DOMAIN-CONTAINING PROTEIN"/>
    <property type="match status" value="1"/>
</dbReference>
<dbReference type="Proteomes" id="UP001347796">
    <property type="component" value="Unassembled WGS sequence"/>
</dbReference>
<accession>A0AAN8JX54</accession>
<dbReference type="PANTHER" id="PTHR46601">
    <property type="entry name" value="ULP_PROTEASE DOMAIN-CONTAINING PROTEIN"/>
    <property type="match status" value="1"/>
</dbReference>
<sequence>MKDLLPENHVLVQMDFSENYNYQTMEEIQSAYWNASMVTLHPTIVYYKADSSLCHKCLVFVSEVLHHNASMVSTIVNNVVSIAKEYVPSVKQVHFWTDSPSSQYWNKSVFDLINEFERTHGCKAYWHYFESGHGKSACDGVGGATKRNADNAVKQGKAVIQDAMDFFAWACQSDDGIRYHMITQEEYEQNSTEIETRKEMIKPIKGTISLYAITTDVHGQLVKRNTTCACKSCFNENGFDGQSPCGWDKVELLKQPDPTRADEHVVSETADELELTTYSCNKNDFVVAVYDTKCYIGKIIEKDLADDTVHVDFMIQSGKALKQFRWPNKQDRVWVKGADILRVIQEPTATGKGGRMFTVPHEVLNAMAAYAP</sequence>
<organism evidence="1 2">
    <name type="scientific">Patella caerulea</name>
    <name type="common">Rayed Mediterranean limpet</name>
    <dbReference type="NCBI Taxonomy" id="87958"/>
    <lineage>
        <taxon>Eukaryota</taxon>
        <taxon>Metazoa</taxon>
        <taxon>Spiralia</taxon>
        <taxon>Lophotrochozoa</taxon>
        <taxon>Mollusca</taxon>
        <taxon>Gastropoda</taxon>
        <taxon>Patellogastropoda</taxon>
        <taxon>Patelloidea</taxon>
        <taxon>Patellidae</taxon>
        <taxon>Patella</taxon>
    </lineage>
</organism>
<evidence type="ECO:0000313" key="2">
    <source>
        <dbReference type="Proteomes" id="UP001347796"/>
    </source>
</evidence>
<name>A0AAN8JX54_PATCE</name>
<comment type="caution">
    <text evidence="1">The sequence shown here is derived from an EMBL/GenBank/DDBJ whole genome shotgun (WGS) entry which is preliminary data.</text>
</comment>
<dbReference type="EMBL" id="JAZGQO010000006">
    <property type="protein sequence ID" value="KAK6184254.1"/>
    <property type="molecule type" value="Genomic_DNA"/>
</dbReference>
<gene>
    <name evidence="1" type="ORF">SNE40_006759</name>
</gene>
<dbReference type="AlphaFoldDB" id="A0AAN8JX54"/>
<protein>
    <submittedName>
        <fullName evidence="1">Uncharacterized protein</fullName>
    </submittedName>
</protein>
<reference evidence="1 2" key="1">
    <citation type="submission" date="2024-01" db="EMBL/GenBank/DDBJ databases">
        <title>The genome of the rayed Mediterranean limpet Patella caerulea (Linnaeus, 1758).</title>
        <authorList>
            <person name="Anh-Thu Weber A."/>
            <person name="Halstead-Nussloch G."/>
        </authorList>
    </citation>
    <scope>NUCLEOTIDE SEQUENCE [LARGE SCALE GENOMIC DNA]</scope>
    <source>
        <strain evidence="1">AATW-2023a</strain>
        <tissue evidence="1">Whole specimen</tissue>
    </source>
</reference>
<keyword evidence="2" id="KW-1185">Reference proteome</keyword>
<evidence type="ECO:0000313" key="1">
    <source>
        <dbReference type="EMBL" id="KAK6184254.1"/>
    </source>
</evidence>
<proteinExistence type="predicted"/>